<protein>
    <submittedName>
        <fullName evidence="1">Uncharacterized protein</fullName>
    </submittedName>
</protein>
<dbReference type="Proteomes" id="UP000600918">
    <property type="component" value="Unassembled WGS sequence"/>
</dbReference>
<dbReference type="EMBL" id="JACSDY010000002">
    <property type="protein sequence ID" value="KAF7434646.1"/>
    <property type="molecule type" value="Genomic_DNA"/>
</dbReference>
<gene>
    <name evidence="1" type="ORF">H0235_002837</name>
</gene>
<dbReference type="OrthoDB" id="382863at2759"/>
<evidence type="ECO:0000313" key="1">
    <source>
        <dbReference type="EMBL" id="KAF7434646.1"/>
    </source>
</evidence>
<name>A0A834UEP6_VESPE</name>
<accession>A0A834UEP6</accession>
<sequence>MPTCPRKRFVRLGAKKPCERFQTSYERSYYYQSPIPWSLQKQEYHDLQCKTELKTKSIKRESPSEHYMSSYNKEYKLKIIEDRSETYGRSSIAARPTLKNLCEKFIKDPVRPLIQSTTSGSTYVRRKIPFESLTLSQTSPTDDATCPIVDTGKHEFPTIPLNELSFYKHLDPLVTTTQMTHINFTSNEKISSVGKNIEKRSKCHHFLPKTIPTKGPLPYPRCTDNPPLVYPKRLCVIPYKAYTTTYSTHYDYVLTNLLPWHTVVKFPTVFKLSRNDVYKTPSMYRTEQCHVGTGWPIRAAINLGPIKLNPRQNAHA</sequence>
<keyword evidence="2" id="KW-1185">Reference proteome</keyword>
<organism evidence="1 2">
    <name type="scientific">Vespula pensylvanica</name>
    <name type="common">Western yellow jacket</name>
    <name type="synonym">Wasp</name>
    <dbReference type="NCBI Taxonomy" id="30213"/>
    <lineage>
        <taxon>Eukaryota</taxon>
        <taxon>Metazoa</taxon>
        <taxon>Ecdysozoa</taxon>
        <taxon>Arthropoda</taxon>
        <taxon>Hexapoda</taxon>
        <taxon>Insecta</taxon>
        <taxon>Pterygota</taxon>
        <taxon>Neoptera</taxon>
        <taxon>Endopterygota</taxon>
        <taxon>Hymenoptera</taxon>
        <taxon>Apocrita</taxon>
        <taxon>Aculeata</taxon>
        <taxon>Vespoidea</taxon>
        <taxon>Vespidae</taxon>
        <taxon>Vespinae</taxon>
        <taxon>Vespula</taxon>
    </lineage>
</organism>
<comment type="caution">
    <text evidence="1">The sequence shown here is derived from an EMBL/GenBank/DDBJ whole genome shotgun (WGS) entry which is preliminary data.</text>
</comment>
<evidence type="ECO:0000313" key="2">
    <source>
        <dbReference type="Proteomes" id="UP000600918"/>
    </source>
</evidence>
<reference evidence="1" key="1">
    <citation type="journal article" date="2020" name="G3 (Bethesda)">
        <title>High-Quality Assemblies for Three Invasive Social Wasps from the &lt;i&gt;Vespula&lt;/i&gt; Genus.</title>
        <authorList>
            <person name="Harrop T.W.R."/>
            <person name="Guhlin J."/>
            <person name="McLaughlin G.M."/>
            <person name="Permina E."/>
            <person name="Stockwell P."/>
            <person name="Gilligan J."/>
            <person name="Le Lec M.F."/>
            <person name="Gruber M.A.M."/>
            <person name="Quinn O."/>
            <person name="Lovegrove M."/>
            <person name="Duncan E.J."/>
            <person name="Remnant E.J."/>
            <person name="Van Eeckhoven J."/>
            <person name="Graham B."/>
            <person name="Knapp R.A."/>
            <person name="Langford K.W."/>
            <person name="Kronenberg Z."/>
            <person name="Press M.O."/>
            <person name="Eacker S.M."/>
            <person name="Wilson-Rankin E.E."/>
            <person name="Purcell J."/>
            <person name="Lester P.J."/>
            <person name="Dearden P.K."/>
        </authorList>
    </citation>
    <scope>NUCLEOTIDE SEQUENCE</scope>
    <source>
        <strain evidence="1">Volc-1</strain>
    </source>
</reference>
<proteinExistence type="predicted"/>
<dbReference type="AlphaFoldDB" id="A0A834UEP6"/>